<dbReference type="InterPro" id="IPR046346">
    <property type="entry name" value="Aminoacid_DH-like_N_sf"/>
</dbReference>
<dbReference type="SUPFAM" id="SSF53223">
    <property type="entry name" value="Aminoacid dehydrogenase-like, N-terminal domain"/>
    <property type="match status" value="1"/>
</dbReference>
<dbReference type="CDD" id="cd05312">
    <property type="entry name" value="NAD_bind_1_malic_enz"/>
    <property type="match status" value="1"/>
</dbReference>
<keyword evidence="5 11" id="KW-0560">Oxidoreductase</keyword>
<feature type="domain" description="Malic enzyme N-terminal" evidence="13">
    <location>
        <begin position="140"/>
        <end position="327"/>
    </location>
</feature>
<evidence type="ECO:0000256" key="7">
    <source>
        <dbReference type="ARBA" id="ARBA00051384"/>
    </source>
</evidence>
<evidence type="ECO:0000256" key="3">
    <source>
        <dbReference type="ARBA" id="ARBA00022723"/>
    </source>
</evidence>
<dbReference type="PANTHER" id="PTHR23406">
    <property type="entry name" value="MALIC ENZYME-RELATED"/>
    <property type="match status" value="1"/>
</dbReference>
<reference evidence="14" key="1">
    <citation type="journal article" date="2019" name="Science">
        <title>Mutation of a bHLH transcription factor allowed almond domestication.</title>
        <authorList>
            <person name="Sanchez-Perez R."/>
            <person name="Pavan S."/>
            <person name="Mazzeo R."/>
            <person name="Moldovan C."/>
            <person name="Aiese Cigliano R."/>
            <person name="Del Cueto J."/>
            <person name="Ricciardi F."/>
            <person name="Lotti C."/>
            <person name="Ricciardi L."/>
            <person name="Dicenta F."/>
            <person name="Lopez-Marques R.L."/>
            <person name="Lindberg Moller B."/>
        </authorList>
    </citation>
    <scope>NUCLEOTIDE SEQUENCE</scope>
</reference>
<accession>A0A4Y1QTW3</accession>
<comment type="similarity">
    <text evidence="2 11">Belongs to the malic enzymes family.</text>
</comment>
<gene>
    <name evidence="14" type="ORF">Prudu_003803</name>
</gene>
<dbReference type="GO" id="GO:0004473">
    <property type="term" value="F:malate dehydrogenase (decarboxylating) (NADP+) activity"/>
    <property type="evidence" value="ECO:0007669"/>
    <property type="project" value="UniProtKB-EC"/>
</dbReference>
<dbReference type="Gene3D" id="3.40.50.720">
    <property type="entry name" value="NAD(P)-binding Rossmann-like Domain"/>
    <property type="match status" value="1"/>
</dbReference>
<feature type="binding site" evidence="10">
    <location>
        <position position="312"/>
    </location>
    <ligand>
        <name>a divalent metal cation</name>
        <dbReference type="ChEBI" id="CHEBI:60240"/>
    </ligand>
</feature>
<feature type="binding site" evidence="9">
    <location>
        <position position="222"/>
    </location>
    <ligand>
        <name>(S)-malate</name>
        <dbReference type="ChEBI" id="CHEBI:15589"/>
    </ligand>
</feature>
<feature type="binding site" evidence="9">
    <location>
        <position position="534"/>
    </location>
    <ligand>
        <name>(S)-malate</name>
        <dbReference type="ChEBI" id="CHEBI:15589"/>
    </ligand>
</feature>
<feature type="domain" description="Malic enzyme NAD-binding" evidence="12">
    <location>
        <begin position="337"/>
        <end position="603"/>
    </location>
</feature>
<evidence type="ECO:0000259" key="12">
    <source>
        <dbReference type="SMART" id="SM00919"/>
    </source>
</evidence>
<protein>
    <recommendedName>
        <fullName evidence="11">Malic enzyme</fullName>
    </recommendedName>
</protein>
<dbReference type="AlphaFoldDB" id="A0A4Y1QTW3"/>
<feature type="binding site" evidence="9">
    <location>
        <position position="477"/>
    </location>
    <ligand>
        <name>(S)-malate</name>
        <dbReference type="ChEBI" id="CHEBI:15589"/>
    </ligand>
</feature>
<dbReference type="NCBIfam" id="NF010052">
    <property type="entry name" value="PRK13529.1"/>
    <property type="match status" value="1"/>
</dbReference>
<comment type="cofactor">
    <cofactor evidence="10">
        <name>Mg(2+)</name>
        <dbReference type="ChEBI" id="CHEBI:18420"/>
    </cofactor>
    <cofactor evidence="10">
        <name>Mn(2+)</name>
        <dbReference type="ChEBI" id="CHEBI:29035"/>
    </cofactor>
    <text evidence="10">Divalent metal cations. Prefers magnesium or manganese.</text>
</comment>
<dbReference type="InterPro" id="IPR037062">
    <property type="entry name" value="Malic_N_dom_sf"/>
</dbReference>
<comment type="catalytic activity">
    <reaction evidence="6">
        <text>(S)-malate + NADP(+) = pyruvate + CO2 + NADPH</text>
        <dbReference type="Rhea" id="RHEA:18253"/>
        <dbReference type="ChEBI" id="CHEBI:15361"/>
        <dbReference type="ChEBI" id="CHEBI:15589"/>
        <dbReference type="ChEBI" id="CHEBI:16526"/>
        <dbReference type="ChEBI" id="CHEBI:57783"/>
        <dbReference type="ChEBI" id="CHEBI:58349"/>
        <dbReference type="EC" id="1.1.1.40"/>
    </reaction>
</comment>
<dbReference type="SUPFAM" id="SSF51735">
    <property type="entry name" value="NAD(P)-binding Rossmann-fold domains"/>
    <property type="match status" value="1"/>
</dbReference>
<dbReference type="SMART" id="SM01274">
    <property type="entry name" value="malic"/>
    <property type="match status" value="1"/>
</dbReference>
<evidence type="ECO:0000256" key="6">
    <source>
        <dbReference type="ARBA" id="ARBA00050924"/>
    </source>
</evidence>
<evidence type="ECO:0000256" key="1">
    <source>
        <dbReference type="ARBA" id="ARBA00001936"/>
    </source>
</evidence>
<evidence type="ECO:0000259" key="13">
    <source>
        <dbReference type="SMART" id="SM01274"/>
    </source>
</evidence>
<evidence type="ECO:0000313" key="14">
    <source>
        <dbReference type="EMBL" id="BBG95300.1"/>
    </source>
</evidence>
<evidence type="ECO:0000256" key="10">
    <source>
        <dbReference type="PIRSR" id="PIRSR000106-3"/>
    </source>
</evidence>
<dbReference type="SMART" id="SM00919">
    <property type="entry name" value="Malic_M"/>
    <property type="match status" value="1"/>
</dbReference>
<evidence type="ECO:0000256" key="8">
    <source>
        <dbReference type="PIRSR" id="PIRSR000106-1"/>
    </source>
</evidence>
<dbReference type="InterPro" id="IPR036291">
    <property type="entry name" value="NAD(P)-bd_dom_sf"/>
</dbReference>
<dbReference type="Gene3D" id="3.40.50.10380">
    <property type="entry name" value="Malic enzyme, N-terminal domain"/>
    <property type="match status" value="1"/>
</dbReference>
<dbReference type="GO" id="GO:0051287">
    <property type="term" value="F:NAD binding"/>
    <property type="evidence" value="ECO:0007669"/>
    <property type="project" value="InterPro"/>
</dbReference>
<dbReference type="PANTHER" id="PTHR23406:SF64">
    <property type="entry name" value="NADP-DEPENDENT MALIC ENZYME 3"/>
    <property type="match status" value="1"/>
</dbReference>
<dbReference type="Pfam" id="PF00390">
    <property type="entry name" value="malic"/>
    <property type="match status" value="1"/>
</dbReference>
<keyword evidence="3 10" id="KW-0479">Metal-binding</keyword>
<name>A0A4Y1QTW3_PRUDU</name>
<sequence>MPFHCNGEPKKKRLVREQKVGALMGSLLKEIRNGGHSVADTESKAGFGGGVEDVYGEDCATEDQVLTPWTASVASGYTLLRDPHYNKGLAFTEKERDAHYLRGLLPPAILTQELQEKKLIQNLRQYEVPLHRYIAMMDLQERNEGLFYKLLIDNVEELLPVVYTPTVGEACQKYGSIFRHPQGLYISLREKYCHLMTGKILEVLKNWPERGIQVIVVTDGERILGLGDLGCQGMGIPVGKLSLYTALGGVPPSACLPITIDVGTNNEKLLNDEFYIGIKQKRATGQEYAELLEEFMTAVKQNYGEKVLVQFEDFANHNAFELLSKYSKTHLVFNDDIQGTASVVLAGLISSLKLLGGQLADHTFLFLGAGEAGTGIAELIALEISKKTNAPLEETRKKVWLVDSKGLIVKSRIGSLQHFKKPWAHDHEPIKELVDAVKAIKPTVLIGTSGVGKTFTREVVETMASFNEKPLILALSNPTSQSECTAEEAYAWTKGRAIFASGSPFDPVEYEKKLLVPGQDKRTLLSPNHVIQANNAYIFPGFGLGLIMAGAIRVHDDMLLAASEALAAQVTQENYEKGMIYPPFTNIRKISANIAAKVAAKVYELGLASNLPRPKYLVKYAESCMYSPLYRSYR</sequence>
<dbReference type="EMBL" id="AP019297">
    <property type="protein sequence ID" value="BBG95300.1"/>
    <property type="molecule type" value="Genomic_DNA"/>
</dbReference>
<feature type="active site" description="Proton donor" evidence="8">
    <location>
        <position position="163"/>
    </location>
</feature>
<dbReference type="InterPro" id="IPR012302">
    <property type="entry name" value="Malic_NAD-bd"/>
</dbReference>
<dbReference type="Pfam" id="PF03949">
    <property type="entry name" value="Malic_M"/>
    <property type="match status" value="1"/>
</dbReference>
<dbReference type="PROSITE" id="PS00331">
    <property type="entry name" value="MALIC_ENZYMES"/>
    <property type="match status" value="1"/>
</dbReference>
<evidence type="ECO:0000256" key="11">
    <source>
        <dbReference type="RuleBase" id="RU003426"/>
    </source>
</evidence>
<dbReference type="FunFam" id="3.40.50.10380:FF:000002">
    <property type="entry name" value="Malic enzyme"/>
    <property type="match status" value="1"/>
</dbReference>
<dbReference type="GO" id="GO:0046872">
    <property type="term" value="F:metal ion binding"/>
    <property type="evidence" value="ECO:0007669"/>
    <property type="project" value="UniProtKB-KW"/>
</dbReference>
<feature type="binding site" evidence="10">
    <location>
        <position position="313"/>
    </location>
    <ligand>
        <name>a divalent metal cation</name>
        <dbReference type="ChEBI" id="CHEBI:60240"/>
    </ligand>
</feature>
<evidence type="ECO:0000256" key="9">
    <source>
        <dbReference type="PIRSR" id="PIRSR000106-2"/>
    </source>
</evidence>
<dbReference type="InterPro" id="IPR015884">
    <property type="entry name" value="Malic_enzyme_CS"/>
</dbReference>
<dbReference type="GO" id="GO:0009507">
    <property type="term" value="C:chloroplast"/>
    <property type="evidence" value="ECO:0007669"/>
    <property type="project" value="TreeGrafter"/>
</dbReference>
<organism evidence="14">
    <name type="scientific">Prunus dulcis</name>
    <name type="common">Almond</name>
    <name type="synonym">Amygdalus dulcis</name>
    <dbReference type="NCBI Taxonomy" id="3755"/>
    <lineage>
        <taxon>Eukaryota</taxon>
        <taxon>Viridiplantae</taxon>
        <taxon>Streptophyta</taxon>
        <taxon>Embryophyta</taxon>
        <taxon>Tracheophyta</taxon>
        <taxon>Spermatophyta</taxon>
        <taxon>Magnoliopsida</taxon>
        <taxon>eudicotyledons</taxon>
        <taxon>Gunneridae</taxon>
        <taxon>Pentapetalae</taxon>
        <taxon>rosids</taxon>
        <taxon>fabids</taxon>
        <taxon>Rosales</taxon>
        <taxon>Rosaceae</taxon>
        <taxon>Amygdaloideae</taxon>
        <taxon>Amygdaleae</taxon>
        <taxon>Prunus</taxon>
    </lineage>
</organism>
<feature type="active site" description="Proton acceptor" evidence="8">
    <location>
        <position position="240"/>
    </location>
</feature>
<dbReference type="InterPro" id="IPR012301">
    <property type="entry name" value="Malic_N_dom"/>
</dbReference>
<dbReference type="PRINTS" id="PR00072">
    <property type="entry name" value="MALOXRDTASE"/>
</dbReference>
<dbReference type="InterPro" id="IPR001891">
    <property type="entry name" value="Malic_OxRdtase"/>
</dbReference>
<keyword evidence="4" id="KW-0521">NADP</keyword>
<proteinExistence type="inferred from homology"/>
<dbReference type="GO" id="GO:0006108">
    <property type="term" value="P:malate metabolic process"/>
    <property type="evidence" value="ECO:0007669"/>
    <property type="project" value="TreeGrafter"/>
</dbReference>
<evidence type="ECO:0000256" key="2">
    <source>
        <dbReference type="ARBA" id="ARBA00008785"/>
    </source>
</evidence>
<dbReference type="PIRSF" id="PIRSF000106">
    <property type="entry name" value="ME"/>
    <property type="match status" value="1"/>
</dbReference>
<feature type="binding site" evidence="10">
    <location>
        <position position="336"/>
    </location>
    <ligand>
        <name>a divalent metal cation</name>
        <dbReference type="ChEBI" id="CHEBI:60240"/>
    </ligand>
</feature>
<evidence type="ECO:0000256" key="4">
    <source>
        <dbReference type="ARBA" id="ARBA00022857"/>
    </source>
</evidence>
<comment type="catalytic activity">
    <reaction evidence="7">
        <text>oxaloacetate + H(+) = pyruvate + CO2</text>
        <dbReference type="Rhea" id="RHEA:15641"/>
        <dbReference type="ChEBI" id="CHEBI:15361"/>
        <dbReference type="ChEBI" id="CHEBI:15378"/>
        <dbReference type="ChEBI" id="CHEBI:16452"/>
        <dbReference type="ChEBI" id="CHEBI:16526"/>
        <dbReference type="EC" id="1.1.1.40"/>
    </reaction>
</comment>
<comment type="cofactor">
    <cofactor evidence="1">
        <name>Mn(2+)</name>
        <dbReference type="ChEBI" id="CHEBI:29035"/>
    </cofactor>
</comment>
<dbReference type="FunFam" id="3.40.50.720:FF:000067">
    <property type="entry name" value="Malic enzyme"/>
    <property type="match status" value="1"/>
</dbReference>
<evidence type="ECO:0000256" key="5">
    <source>
        <dbReference type="ARBA" id="ARBA00023002"/>
    </source>
</evidence>